<dbReference type="Proteomes" id="UP000503018">
    <property type="component" value="Chromosome"/>
</dbReference>
<evidence type="ECO:0000313" key="2">
    <source>
        <dbReference type="Proteomes" id="UP000503018"/>
    </source>
</evidence>
<dbReference type="EMBL" id="CP053015">
    <property type="protein sequence ID" value="QJQ31813.1"/>
    <property type="molecule type" value="Genomic_DNA"/>
</dbReference>
<dbReference type="KEGG" id="slan:GV829_04590"/>
<accession>A0A6M4AS00</accession>
<reference evidence="1 2" key="1">
    <citation type="submission" date="2020-01" db="EMBL/GenBank/DDBJ databases">
        <title>Sphingomonas sp. strain CSW-10.</title>
        <authorList>
            <person name="Chen W.-M."/>
        </authorList>
    </citation>
    <scope>NUCLEOTIDE SEQUENCE [LARGE SCALE GENOMIC DNA]</scope>
    <source>
        <strain evidence="1 2">CSW-10</strain>
    </source>
</reference>
<dbReference type="AlphaFoldDB" id="A0A6M4AS00"/>
<sequence>MVDLAHHWQRHTATHHVAYNSAGEVIGALSWSTGGFWSWLERGTGAHEYRIRGELAHAKREAEKSMAAMRPTAKESQLIALRAAAPLRPMGDAGRHSSDVIGLPLFEPTLL</sequence>
<gene>
    <name evidence="1" type="ORF">GV829_04590</name>
</gene>
<name>A0A6M4AS00_9SPHN</name>
<protein>
    <submittedName>
        <fullName evidence="1">Uncharacterized protein</fullName>
    </submittedName>
</protein>
<dbReference type="RefSeq" id="WP_169944284.1">
    <property type="nucleotide sequence ID" value="NZ_CP053015.1"/>
</dbReference>
<organism evidence="1 2">
    <name type="scientific">Sphingomonas lacunae</name>
    <dbReference type="NCBI Taxonomy" id="2698828"/>
    <lineage>
        <taxon>Bacteria</taxon>
        <taxon>Pseudomonadati</taxon>
        <taxon>Pseudomonadota</taxon>
        <taxon>Alphaproteobacteria</taxon>
        <taxon>Sphingomonadales</taxon>
        <taxon>Sphingomonadaceae</taxon>
        <taxon>Sphingomonas</taxon>
    </lineage>
</organism>
<evidence type="ECO:0000313" key="1">
    <source>
        <dbReference type="EMBL" id="QJQ31813.1"/>
    </source>
</evidence>
<keyword evidence="2" id="KW-1185">Reference proteome</keyword>
<proteinExistence type="predicted"/>